<feature type="transmembrane region" description="Helical" evidence="10">
    <location>
        <begin position="208"/>
        <end position="226"/>
    </location>
</feature>
<gene>
    <name evidence="13" type="ORF">FOZ63_008631</name>
</gene>
<keyword evidence="8 10" id="KW-1133">Transmembrane helix</keyword>
<proteinExistence type="inferred from homology"/>
<evidence type="ECO:0000256" key="3">
    <source>
        <dbReference type="ARBA" id="ARBA00009045"/>
    </source>
</evidence>
<feature type="transmembrane region" description="Helical" evidence="10">
    <location>
        <begin position="271"/>
        <end position="290"/>
    </location>
</feature>
<feature type="transmembrane region" description="Helical" evidence="10">
    <location>
        <begin position="452"/>
        <end position="473"/>
    </location>
</feature>
<evidence type="ECO:0000313" key="13">
    <source>
        <dbReference type="EMBL" id="KAF4756696.1"/>
    </source>
</evidence>
<dbReference type="AlphaFoldDB" id="A0A7J6UI29"/>
<comment type="caution">
    <text evidence="13">The sequence shown here is derived from an EMBL/GenBank/DDBJ whole genome shotgun (WGS) entry which is preliminary data.</text>
</comment>
<dbReference type="PANTHER" id="PTHR22936">
    <property type="entry name" value="RHOMBOID-RELATED"/>
    <property type="match status" value="1"/>
</dbReference>
<dbReference type="GO" id="GO:0004252">
    <property type="term" value="F:serine-type endopeptidase activity"/>
    <property type="evidence" value="ECO:0007669"/>
    <property type="project" value="InterPro"/>
</dbReference>
<reference evidence="13 14" key="1">
    <citation type="submission" date="2020-04" db="EMBL/GenBank/DDBJ databases">
        <title>Perkinsus olseni comparative genomics.</title>
        <authorList>
            <person name="Bogema D.R."/>
        </authorList>
    </citation>
    <scope>NUCLEOTIDE SEQUENCE [LARGE SCALE GENOMIC DNA]</scope>
    <source>
        <strain evidence="13 14">ATCC PRA-207</strain>
    </source>
</reference>
<comment type="subcellular location">
    <subcellularLocation>
        <location evidence="2 10">Membrane</location>
        <topology evidence="2 10">Multi-pass membrane protein</topology>
    </subcellularLocation>
</comment>
<comment type="function">
    <text evidence="10">Serine protease involved in intramembrane proteolysis.</text>
</comment>
<evidence type="ECO:0000256" key="5">
    <source>
        <dbReference type="ARBA" id="ARBA00022692"/>
    </source>
</evidence>
<keyword evidence="6 10" id="KW-0378">Hydrolase</keyword>
<comment type="catalytic activity">
    <reaction evidence="1 10">
        <text>Cleaves type-1 transmembrane domains using a catalytic dyad composed of serine and histidine that are contributed by different transmembrane domains.</text>
        <dbReference type="EC" id="3.4.21.105"/>
    </reaction>
</comment>
<keyword evidence="14" id="KW-1185">Reference proteome</keyword>
<feature type="transmembrane region" description="Helical" evidence="10">
    <location>
        <begin position="392"/>
        <end position="410"/>
    </location>
</feature>
<feature type="domain" description="Peptidase S54 rhomboid" evidence="12">
    <location>
        <begin position="147"/>
        <end position="284"/>
    </location>
</feature>
<keyword evidence="5 10" id="KW-0812">Transmembrane</keyword>
<feature type="transmembrane region" description="Helical" evidence="10">
    <location>
        <begin position="357"/>
        <end position="380"/>
    </location>
</feature>
<organism evidence="13 14">
    <name type="scientific">Perkinsus olseni</name>
    <name type="common">Perkinsus atlanticus</name>
    <dbReference type="NCBI Taxonomy" id="32597"/>
    <lineage>
        <taxon>Eukaryota</taxon>
        <taxon>Sar</taxon>
        <taxon>Alveolata</taxon>
        <taxon>Perkinsozoa</taxon>
        <taxon>Perkinsea</taxon>
        <taxon>Perkinsida</taxon>
        <taxon>Perkinsidae</taxon>
        <taxon>Perkinsus</taxon>
    </lineage>
</organism>
<comment type="caution">
    <text evidence="10">Lacks conserved residue(s) required for the propagation of feature annotation.</text>
</comment>
<evidence type="ECO:0000256" key="7">
    <source>
        <dbReference type="ARBA" id="ARBA00022825"/>
    </source>
</evidence>
<feature type="transmembrane region" description="Helical" evidence="10">
    <location>
        <begin position="302"/>
        <end position="322"/>
    </location>
</feature>
<evidence type="ECO:0000256" key="1">
    <source>
        <dbReference type="ARBA" id="ARBA00000156"/>
    </source>
</evidence>
<accession>A0A7J6UI29</accession>
<evidence type="ECO:0000256" key="11">
    <source>
        <dbReference type="SAM" id="MobiDB-lite"/>
    </source>
</evidence>
<dbReference type="EMBL" id="JABANO010003543">
    <property type="protein sequence ID" value="KAF4756696.1"/>
    <property type="molecule type" value="Genomic_DNA"/>
</dbReference>
<dbReference type="GO" id="GO:0006508">
    <property type="term" value="P:proteolysis"/>
    <property type="evidence" value="ECO:0007669"/>
    <property type="project" value="UniProtKB-KW"/>
</dbReference>
<feature type="region of interest" description="Disordered" evidence="11">
    <location>
        <begin position="1"/>
        <end position="25"/>
    </location>
</feature>
<evidence type="ECO:0000313" key="14">
    <source>
        <dbReference type="Proteomes" id="UP000553632"/>
    </source>
</evidence>
<protein>
    <recommendedName>
        <fullName evidence="10">Rhomboid-like protease</fullName>
        <ecNumber evidence="10">3.4.21.105</ecNumber>
    </recommendedName>
</protein>
<dbReference type="PANTHER" id="PTHR22936:SF69">
    <property type="entry name" value="RHOMBOID-LIKE PROTEIN"/>
    <property type="match status" value="1"/>
</dbReference>
<evidence type="ECO:0000256" key="4">
    <source>
        <dbReference type="ARBA" id="ARBA00022670"/>
    </source>
</evidence>
<evidence type="ECO:0000256" key="9">
    <source>
        <dbReference type="ARBA" id="ARBA00023136"/>
    </source>
</evidence>
<dbReference type="InterPro" id="IPR002610">
    <property type="entry name" value="Peptidase_S54_rhomboid-like"/>
</dbReference>
<dbReference type="SUPFAM" id="SSF144091">
    <property type="entry name" value="Rhomboid-like"/>
    <property type="match status" value="1"/>
</dbReference>
<feature type="compositionally biased region" description="Low complexity" evidence="11">
    <location>
        <begin position="502"/>
        <end position="514"/>
    </location>
</feature>
<dbReference type="Gene3D" id="1.20.1540.10">
    <property type="entry name" value="Rhomboid-like"/>
    <property type="match status" value="1"/>
</dbReference>
<feature type="region of interest" description="Disordered" evidence="11">
    <location>
        <begin position="490"/>
        <end position="514"/>
    </location>
</feature>
<feature type="transmembrane region" description="Helical" evidence="10">
    <location>
        <begin position="90"/>
        <end position="111"/>
    </location>
</feature>
<comment type="similarity">
    <text evidence="3 10">Belongs to the peptidase S54 family.</text>
</comment>
<dbReference type="InterPro" id="IPR022764">
    <property type="entry name" value="Peptidase_S54_rhomboid_dom"/>
</dbReference>
<evidence type="ECO:0000259" key="12">
    <source>
        <dbReference type="Pfam" id="PF01694"/>
    </source>
</evidence>
<evidence type="ECO:0000256" key="2">
    <source>
        <dbReference type="ARBA" id="ARBA00004141"/>
    </source>
</evidence>
<evidence type="ECO:0000256" key="6">
    <source>
        <dbReference type="ARBA" id="ARBA00022801"/>
    </source>
</evidence>
<dbReference type="InterPro" id="IPR035952">
    <property type="entry name" value="Rhomboid-like_sf"/>
</dbReference>
<keyword evidence="4 10" id="KW-0645">Protease</keyword>
<evidence type="ECO:0000256" key="10">
    <source>
        <dbReference type="RuleBase" id="RU362115"/>
    </source>
</evidence>
<keyword evidence="7 10" id="KW-0720">Serine protease</keyword>
<keyword evidence="9 10" id="KW-0472">Membrane</keyword>
<name>A0A7J6UI29_PEROL</name>
<dbReference type="Pfam" id="PF01694">
    <property type="entry name" value="Rhomboid"/>
    <property type="match status" value="1"/>
</dbReference>
<dbReference type="GO" id="GO:0016020">
    <property type="term" value="C:membrane"/>
    <property type="evidence" value="ECO:0007669"/>
    <property type="project" value="UniProtKB-SubCell"/>
</dbReference>
<feature type="transmembrane region" description="Helical" evidence="10">
    <location>
        <begin position="183"/>
        <end position="202"/>
    </location>
</feature>
<evidence type="ECO:0000256" key="8">
    <source>
        <dbReference type="ARBA" id="ARBA00022989"/>
    </source>
</evidence>
<dbReference type="Proteomes" id="UP000553632">
    <property type="component" value="Unassembled WGS sequence"/>
</dbReference>
<dbReference type="EC" id="3.4.21.105" evidence="10"/>
<sequence>MGIAASNSSQAVAYQQTPSQDSTGCPNGGRWIEMGGNVVITQDTTAGAGGAMQRDGDLEEAAAQLRASSAWQRVKVLVDTYIGGHIRPRWSLTLIIIVVQVALYVVASAIMTPRGWIAPSPSVLQRLGASNYKAERCLLLYGLPYLWEIRRFFMPLLLHLSIPHLLFNASFEVSSGARLEDQLGMLRFSILFLGSGLCGNLLSSACRVSGVGASTACYGLIGADLASSWTVWPSLDQGTKARSMQQLKAMAVGLIMWEVLLHGSVDHFGHLGGLIGGLLIMPLILTHPNVAHDESRVKMARLFGGVMLAAAITACFAAIILSRNSEEPAVVVLLFTTRSMASHSTTDKDTRAPGAWAYFFCLNTMLLEAVLFVYMAVTILSRSKAEEMDLNGSLGLSWLVIAFVIARGALSPSDIVKRESTLVMTIFHGLNSAFIVYQYLFNEAVETGFNAFLVDLTVSTGLFLASFYCNTVYRRTLQITKATTSTTTEGPAAAVSKKGTKKATTNKTKAAKTA</sequence>